<dbReference type="AlphaFoldDB" id="A0A852URB2"/>
<feature type="compositionally biased region" description="Low complexity" evidence="1">
    <location>
        <begin position="43"/>
        <end position="56"/>
    </location>
</feature>
<evidence type="ECO:0000313" key="3">
    <source>
        <dbReference type="Proteomes" id="UP000576393"/>
    </source>
</evidence>
<evidence type="ECO:0000313" key="2">
    <source>
        <dbReference type="EMBL" id="NYF37936.1"/>
    </source>
</evidence>
<organism evidence="2 3">
    <name type="scientific">Streptosporangium sandarakinum</name>
    <dbReference type="NCBI Taxonomy" id="1260955"/>
    <lineage>
        <taxon>Bacteria</taxon>
        <taxon>Bacillati</taxon>
        <taxon>Actinomycetota</taxon>
        <taxon>Actinomycetes</taxon>
        <taxon>Streptosporangiales</taxon>
        <taxon>Streptosporangiaceae</taxon>
        <taxon>Streptosporangium</taxon>
    </lineage>
</organism>
<comment type="caution">
    <text evidence="2">The sequence shown here is derived from an EMBL/GenBank/DDBJ whole genome shotgun (WGS) entry which is preliminary data.</text>
</comment>
<keyword evidence="3" id="KW-1185">Reference proteome</keyword>
<dbReference type="EMBL" id="JACCCO010000001">
    <property type="protein sequence ID" value="NYF37936.1"/>
    <property type="molecule type" value="Genomic_DNA"/>
</dbReference>
<protein>
    <submittedName>
        <fullName evidence="2">Uncharacterized protein</fullName>
    </submittedName>
</protein>
<dbReference type="Proteomes" id="UP000576393">
    <property type="component" value="Unassembled WGS sequence"/>
</dbReference>
<sequence>MATGTRETEHRTGEPPGTDDPVPPVRRSPALTATGSRPGGRNPGSRPRVPRRSAGPAVTTGGAR</sequence>
<proteinExistence type="predicted"/>
<name>A0A852URB2_9ACTN</name>
<feature type="region of interest" description="Disordered" evidence="1">
    <location>
        <begin position="1"/>
        <end position="64"/>
    </location>
</feature>
<evidence type="ECO:0000256" key="1">
    <source>
        <dbReference type="SAM" id="MobiDB-lite"/>
    </source>
</evidence>
<gene>
    <name evidence="2" type="ORF">HDA43_000095</name>
</gene>
<feature type="compositionally biased region" description="Basic and acidic residues" evidence="1">
    <location>
        <begin position="1"/>
        <end position="13"/>
    </location>
</feature>
<reference evidence="2 3" key="1">
    <citation type="submission" date="2020-07" db="EMBL/GenBank/DDBJ databases">
        <title>Sequencing the genomes of 1000 actinobacteria strains.</title>
        <authorList>
            <person name="Klenk H.-P."/>
        </authorList>
    </citation>
    <scope>NUCLEOTIDE SEQUENCE [LARGE SCALE GENOMIC DNA]</scope>
    <source>
        <strain evidence="2 3">DSM 45763</strain>
    </source>
</reference>
<accession>A0A852URB2</accession>